<sequence length="163" mass="18630">MEAFVPCELNPCLDCIFYNDQSTLAVPEEEYNLVSRVTATKIANNEGSYKEQMMKKGTFLRLNYEAVITAWDSQASPWTTGTPPELNPDEFLPEFKGFNHMDNDHGPGGDGGGREARILRYKAKRRTRLLSKTIRYEVRKLNAEKRPRINGRFVKMTSLFCGD</sequence>
<comment type="caution">
    <text evidence="5">The sequence shown here is derived from an EMBL/GenBank/DDBJ whole genome shotgun (WGS) entry which is preliminary data.</text>
</comment>
<proteinExistence type="predicted"/>
<accession>A0A978VEG3</accession>
<evidence type="ECO:0000313" key="5">
    <source>
        <dbReference type="EMBL" id="KAH7528752.1"/>
    </source>
</evidence>
<dbReference type="InterPro" id="IPR052453">
    <property type="entry name" value="CONSTANS-like_ZF"/>
</dbReference>
<dbReference type="AlphaFoldDB" id="A0A978VEG3"/>
<dbReference type="PROSITE" id="PS51017">
    <property type="entry name" value="CCT"/>
    <property type="match status" value="1"/>
</dbReference>
<dbReference type="GO" id="GO:0005634">
    <property type="term" value="C:nucleus"/>
    <property type="evidence" value="ECO:0007669"/>
    <property type="project" value="UniProtKB-SubCell"/>
</dbReference>
<evidence type="ECO:0000256" key="3">
    <source>
        <dbReference type="PROSITE-ProRule" id="PRU00357"/>
    </source>
</evidence>
<dbReference type="PANTHER" id="PTHR31874">
    <property type="entry name" value="CCT MOTIF FAMILY PROTEIN, EXPRESSED"/>
    <property type="match status" value="1"/>
</dbReference>
<evidence type="ECO:0000256" key="1">
    <source>
        <dbReference type="ARBA" id="ARBA00004123"/>
    </source>
</evidence>
<evidence type="ECO:0000259" key="4">
    <source>
        <dbReference type="PROSITE" id="PS51017"/>
    </source>
</evidence>
<protein>
    <recommendedName>
        <fullName evidence="4">CCT domain-containing protein</fullName>
    </recommendedName>
</protein>
<name>A0A978VEG3_ZIZJJ</name>
<feature type="domain" description="CCT" evidence="4">
    <location>
        <begin position="114"/>
        <end position="156"/>
    </location>
</feature>
<gene>
    <name evidence="5" type="ORF">FEM48_Zijuj05G0105600</name>
</gene>
<evidence type="ECO:0000313" key="6">
    <source>
        <dbReference type="Proteomes" id="UP000813462"/>
    </source>
</evidence>
<dbReference type="OrthoDB" id="153872at2759"/>
<dbReference type="GO" id="GO:0006355">
    <property type="term" value="P:regulation of DNA-templated transcription"/>
    <property type="evidence" value="ECO:0007669"/>
    <property type="project" value="TreeGrafter"/>
</dbReference>
<comment type="subcellular location">
    <subcellularLocation>
        <location evidence="1 3">Nucleus</location>
    </subcellularLocation>
</comment>
<reference evidence="5" key="1">
    <citation type="journal article" date="2021" name="Front. Plant Sci.">
        <title>Chromosome-Scale Genome Assembly for Chinese Sour Jujube and Insights Into Its Genome Evolution and Domestication Signature.</title>
        <authorList>
            <person name="Shen L.-Y."/>
            <person name="Luo H."/>
            <person name="Wang X.-L."/>
            <person name="Wang X.-M."/>
            <person name="Qiu X.-J."/>
            <person name="Liu H."/>
            <person name="Zhou S.-S."/>
            <person name="Jia K.-H."/>
            <person name="Nie S."/>
            <person name="Bao Y.-T."/>
            <person name="Zhang R.-G."/>
            <person name="Yun Q.-Z."/>
            <person name="Chai Y.-H."/>
            <person name="Lu J.-Y."/>
            <person name="Li Y."/>
            <person name="Zhao S.-W."/>
            <person name="Mao J.-F."/>
            <person name="Jia S.-G."/>
            <person name="Mao Y.-M."/>
        </authorList>
    </citation>
    <scope>NUCLEOTIDE SEQUENCE</scope>
    <source>
        <strain evidence="5">AT0</strain>
        <tissue evidence="5">Leaf</tissue>
    </source>
</reference>
<evidence type="ECO:0000256" key="2">
    <source>
        <dbReference type="ARBA" id="ARBA00023242"/>
    </source>
</evidence>
<keyword evidence="2 3" id="KW-0539">Nucleus</keyword>
<dbReference type="PANTHER" id="PTHR31874:SF55">
    <property type="entry name" value="ZINC FINGER PROTEIN CONSTANS-LIKE 7"/>
    <property type="match status" value="1"/>
</dbReference>
<organism evidence="5 6">
    <name type="scientific">Ziziphus jujuba var. spinosa</name>
    <dbReference type="NCBI Taxonomy" id="714518"/>
    <lineage>
        <taxon>Eukaryota</taxon>
        <taxon>Viridiplantae</taxon>
        <taxon>Streptophyta</taxon>
        <taxon>Embryophyta</taxon>
        <taxon>Tracheophyta</taxon>
        <taxon>Spermatophyta</taxon>
        <taxon>Magnoliopsida</taxon>
        <taxon>eudicotyledons</taxon>
        <taxon>Gunneridae</taxon>
        <taxon>Pentapetalae</taxon>
        <taxon>rosids</taxon>
        <taxon>fabids</taxon>
        <taxon>Rosales</taxon>
        <taxon>Rhamnaceae</taxon>
        <taxon>Paliureae</taxon>
        <taxon>Ziziphus</taxon>
    </lineage>
</organism>
<dbReference type="EMBL" id="JAEACU010000005">
    <property type="protein sequence ID" value="KAH7528752.1"/>
    <property type="molecule type" value="Genomic_DNA"/>
</dbReference>
<dbReference type="Pfam" id="PF06203">
    <property type="entry name" value="CCT"/>
    <property type="match status" value="1"/>
</dbReference>
<dbReference type="Proteomes" id="UP000813462">
    <property type="component" value="Unassembled WGS sequence"/>
</dbReference>
<dbReference type="InterPro" id="IPR010402">
    <property type="entry name" value="CCT_domain"/>
</dbReference>